<dbReference type="InterPro" id="IPR006621">
    <property type="entry name" value="Nose-resist-to-fluoxetine_N"/>
</dbReference>
<feature type="transmembrane region" description="Helical" evidence="1">
    <location>
        <begin position="246"/>
        <end position="269"/>
    </location>
</feature>
<protein>
    <recommendedName>
        <fullName evidence="2">Nose resistant-to-fluoxetine protein N-terminal domain-containing protein</fullName>
    </recommendedName>
</protein>
<dbReference type="EMBL" id="OU895879">
    <property type="protein sequence ID" value="CAG9807629.1"/>
    <property type="molecule type" value="Genomic_DNA"/>
</dbReference>
<gene>
    <name evidence="3" type="ORF">CHIRRI_LOCUS10475</name>
</gene>
<evidence type="ECO:0000313" key="4">
    <source>
        <dbReference type="Proteomes" id="UP001153620"/>
    </source>
</evidence>
<feature type="transmembrane region" description="Helical" evidence="1">
    <location>
        <begin position="520"/>
        <end position="541"/>
    </location>
</feature>
<feature type="transmembrane region" description="Helical" evidence="1">
    <location>
        <begin position="491"/>
        <end position="508"/>
    </location>
</feature>
<reference evidence="3" key="1">
    <citation type="submission" date="2022-01" db="EMBL/GenBank/DDBJ databases">
        <authorList>
            <person name="King R."/>
        </authorList>
    </citation>
    <scope>NUCLEOTIDE SEQUENCE</scope>
</reference>
<evidence type="ECO:0000256" key="1">
    <source>
        <dbReference type="SAM" id="Phobius"/>
    </source>
</evidence>
<dbReference type="PANTHER" id="PTHR11161:SF0">
    <property type="entry name" value="O-ACYLTRANSFERASE LIKE PROTEIN"/>
    <property type="match status" value="1"/>
</dbReference>
<accession>A0A9N9WVE7</accession>
<feature type="transmembrane region" description="Helical" evidence="1">
    <location>
        <begin position="561"/>
        <end position="579"/>
    </location>
</feature>
<proteinExistence type="predicted"/>
<keyword evidence="4" id="KW-1185">Reference proteome</keyword>
<organism evidence="3 4">
    <name type="scientific">Chironomus riparius</name>
    <dbReference type="NCBI Taxonomy" id="315576"/>
    <lineage>
        <taxon>Eukaryota</taxon>
        <taxon>Metazoa</taxon>
        <taxon>Ecdysozoa</taxon>
        <taxon>Arthropoda</taxon>
        <taxon>Hexapoda</taxon>
        <taxon>Insecta</taxon>
        <taxon>Pterygota</taxon>
        <taxon>Neoptera</taxon>
        <taxon>Endopterygota</taxon>
        <taxon>Diptera</taxon>
        <taxon>Nematocera</taxon>
        <taxon>Chironomoidea</taxon>
        <taxon>Chironomidae</taxon>
        <taxon>Chironominae</taxon>
        <taxon>Chironomus</taxon>
    </lineage>
</organism>
<feature type="transmembrane region" description="Helical" evidence="1">
    <location>
        <begin position="290"/>
        <end position="309"/>
    </location>
</feature>
<sequence length="601" mass="70859">MNICEEFLDNFRKNKLSGWTAELASTFADFKSKKLYGNSYDFGDFDKCINFGLDGNEGIQGKYCSVQYYSTTQDTISVMPRSSFFNQGWEHLDSRFGGAVCIPSVCNPNKLIPELMEQILNGTNYVMSSDYNQNEFCQVKKHFLMTASGIFGISFVLFFIILAIVSTFKSYRNQESIYSSFSLTRNLKNLFYDESTDDTIAYLRGIKTISHYVTAFIHMILASLYIPTKNSQNILAYHQGEYEMVISQGPAGATFCQMITSFLLTRALWKLLEHKKLNIPMLYIYRYLRIVPLLFFVMVVERFIMQGWISELIEAPYFFPNQFSKIFKFYWLPLLQIQNYFVDLKETFMPPSYYFAVDFHLFMITPFVIFLIWKWRRLSFIVFSSLLVIAYAINYSYIIGNREYFENMKYLSYEEKTLSRYIQETQFALPGWIFGMIFGYLTITVKTVNIDKNTKLFLWTTPFLLTFLWILRVKAPFLKEYVVYLATLDKFYHSIIFTFVLFLCHYGSQDLVTKFVSLRFWVPFDRLGLAVLISHAMVYRWMLITRKEPLDYNLYTISIHYLYGMTASLAYGLILNLLIEQPIINLFKFFFRASRQKKKNL</sequence>
<dbReference type="Pfam" id="PF20146">
    <property type="entry name" value="NRF"/>
    <property type="match status" value="1"/>
</dbReference>
<feature type="transmembrane region" description="Helical" evidence="1">
    <location>
        <begin position="380"/>
        <end position="399"/>
    </location>
</feature>
<feature type="transmembrane region" description="Helical" evidence="1">
    <location>
        <begin position="353"/>
        <end position="373"/>
    </location>
</feature>
<feature type="transmembrane region" description="Helical" evidence="1">
    <location>
        <begin position="209"/>
        <end position="226"/>
    </location>
</feature>
<feature type="transmembrane region" description="Helical" evidence="1">
    <location>
        <begin position="427"/>
        <end position="444"/>
    </location>
</feature>
<keyword evidence="1" id="KW-1133">Transmembrane helix</keyword>
<reference evidence="3" key="2">
    <citation type="submission" date="2022-10" db="EMBL/GenBank/DDBJ databases">
        <authorList>
            <consortium name="ENA_rothamsted_submissions"/>
            <consortium name="culmorum"/>
            <person name="King R."/>
        </authorList>
    </citation>
    <scope>NUCLEOTIDE SEQUENCE</scope>
</reference>
<dbReference type="AlphaFoldDB" id="A0A9N9WVE7"/>
<feature type="domain" description="Nose resistant-to-fluoxetine protein N-terminal" evidence="2">
    <location>
        <begin position="5"/>
        <end position="111"/>
    </location>
</feature>
<keyword evidence="1" id="KW-0812">Transmembrane</keyword>
<feature type="transmembrane region" description="Helical" evidence="1">
    <location>
        <begin position="143"/>
        <end position="165"/>
    </location>
</feature>
<keyword evidence="1" id="KW-0472">Membrane</keyword>
<feature type="transmembrane region" description="Helical" evidence="1">
    <location>
        <begin position="456"/>
        <end position="471"/>
    </location>
</feature>
<dbReference type="Proteomes" id="UP001153620">
    <property type="component" value="Chromosome 3"/>
</dbReference>
<dbReference type="InterPro" id="IPR052728">
    <property type="entry name" value="O2_lipid_transport_reg"/>
</dbReference>
<dbReference type="PANTHER" id="PTHR11161">
    <property type="entry name" value="O-ACYLTRANSFERASE"/>
    <property type="match status" value="1"/>
</dbReference>
<evidence type="ECO:0000313" key="3">
    <source>
        <dbReference type="EMBL" id="CAG9807629.1"/>
    </source>
</evidence>
<name>A0A9N9WVE7_9DIPT</name>
<dbReference type="OrthoDB" id="118951at2759"/>
<evidence type="ECO:0000259" key="2">
    <source>
        <dbReference type="Pfam" id="PF20146"/>
    </source>
</evidence>